<dbReference type="InterPro" id="IPR016024">
    <property type="entry name" value="ARM-type_fold"/>
</dbReference>
<evidence type="ECO:0000313" key="3">
    <source>
        <dbReference type="Proteomes" id="UP001642484"/>
    </source>
</evidence>
<proteinExistence type="predicted"/>
<keyword evidence="3" id="KW-1185">Reference proteome</keyword>
<gene>
    <name evidence="2" type="ORF">CCMP2556_LOCUS52814</name>
</gene>
<dbReference type="Gene3D" id="1.25.10.10">
    <property type="entry name" value="Leucine-rich Repeat Variant"/>
    <property type="match status" value="1"/>
</dbReference>
<sequence length="255" mass="28377">MAEEEDAASPTSGLKFNKAEAMDTMQILEDPIYAREVVFVIFSVCSKLHPRAYTNAVKAAEQHAQDEQVQYSFCFAMAFCATRYPNIVIKAGGLKGILRAMARFPKNERLQAESCEALRNIAEMPDGADTLLGTNAMEAVLDSMRMNGQAEWVQQEGFGFICRMVTESDGARDRLFKGDGLRVIMDAMESFPRASWALRRFAELDAQRLQDIGAFDLVMRARNAKAFAKGCPAVKQSTVDCLKLAPPRPRSKEDE</sequence>
<dbReference type="PANTHER" id="PTHR22895">
    <property type="entry name" value="ARMADILLO REPEAT-CONTAINING PROTEIN 6"/>
    <property type="match status" value="1"/>
</dbReference>
<organism evidence="2 3">
    <name type="scientific">Durusdinium trenchii</name>
    <dbReference type="NCBI Taxonomy" id="1381693"/>
    <lineage>
        <taxon>Eukaryota</taxon>
        <taxon>Sar</taxon>
        <taxon>Alveolata</taxon>
        <taxon>Dinophyceae</taxon>
        <taxon>Suessiales</taxon>
        <taxon>Symbiodiniaceae</taxon>
        <taxon>Durusdinium</taxon>
    </lineage>
</organism>
<name>A0ABP0SP66_9DINO</name>
<protein>
    <submittedName>
        <fullName evidence="2">Uncharacterized protein</fullName>
    </submittedName>
</protein>
<dbReference type="Proteomes" id="UP001642484">
    <property type="component" value="Unassembled WGS sequence"/>
</dbReference>
<dbReference type="EMBL" id="CAXAMN010027961">
    <property type="protein sequence ID" value="CAK9114192.1"/>
    <property type="molecule type" value="Genomic_DNA"/>
</dbReference>
<dbReference type="InterPro" id="IPR011989">
    <property type="entry name" value="ARM-like"/>
</dbReference>
<accession>A0ABP0SP66</accession>
<evidence type="ECO:0000313" key="2">
    <source>
        <dbReference type="EMBL" id="CAK9114192.1"/>
    </source>
</evidence>
<evidence type="ECO:0000256" key="1">
    <source>
        <dbReference type="ARBA" id="ARBA00022737"/>
    </source>
</evidence>
<reference evidence="2 3" key="1">
    <citation type="submission" date="2024-02" db="EMBL/GenBank/DDBJ databases">
        <authorList>
            <person name="Chen Y."/>
            <person name="Shah S."/>
            <person name="Dougan E. K."/>
            <person name="Thang M."/>
            <person name="Chan C."/>
        </authorList>
    </citation>
    <scope>NUCLEOTIDE SEQUENCE [LARGE SCALE GENOMIC DNA]</scope>
</reference>
<keyword evidence="1" id="KW-0677">Repeat</keyword>
<comment type="caution">
    <text evidence="2">The sequence shown here is derived from an EMBL/GenBank/DDBJ whole genome shotgun (WGS) entry which is preliminary data.</text>
</comment>
<dbReference type="PANTHER" id="PTHR22895:SF0">
    <property type="entry name" value="ARMADILLO REPEAT-CONTAINING PROTEIN 6"/>
    <property type="match status" value="1"/>
</dbReference>
<dbReference type="SUPFAM" id="SSF48371">
    <property type="entry name" value="ARM repeat"/>
    <property type="match status" value="1"/>
</dbReference>